<dbReference type="EMBL" id="JARBHB010000010">
    <property type="protein sequence ID" value="KAJ8874286.1"/>
    <property type="molecule type" value="Genomic_DNA"/>
</dbReference>
<sequence length="788" mass="88154">MVVPPSAVTIQALSNNVLVEVSESEIGGMCVWLMLAAWLVTSVNSGDVDIDLPFFTGCSANVCDLEQSVANQTLRVEVLESQISAQRQILLMMNDQLFDNITSEAFQQVIGLLEDRLEQQEVQTKSLAENMTLLTSELHHVGDNTTAELGNLRSMMSKGLEQAEVRNKLRERTALERIVQLENYTTKMAGDVECALGKAEISVGNLQQQISRVSSQVDVNQKINKESLELLSTRVGRAEAENQQISDNVTVELGNLRTMFSGRLEQAEAKYQSREKSALQKLAQLEKNAIKNTKGTQDVLGEIRSSVDTLQKKLTEAYADMDAAHQENSELINSLSDRVGHTENIIVSSVANLTTHIKHVDNECNVKIKHLSDNMHNTNTKNQQKVEEIASQLQIAENNAVTKLNLLMEKVHAAEKDINKKIDEKYSFVEKAEKEVVAKIQEVSAKLRVAEVKYTQKLMALSEQLSVAEDRVATRLRELDDQLRAAEKKQNDKISEQNLALNNIMVKVGQKINTHTSQVQELESLLNTSSQQINALLKQQDSGVRSEIQKQITQLQEVNRKHIQIFQENHKNLQVKLSEEHKCIQDLNQAVEQTENTLQNLQQQEAKVSSAIQEHERKVLAAISRSDAKLKNLLTQVESTNSQATKVANDANSKLQQINSELQKTKNDVVSTKQVGQNLATEVKRTEQNMQQLKTVLEQSTKNTRDVEMKVRQVQESTALSIKKLDSEVKNLDKQLTTFQEKVKDAAKVTQQPQQPAPIATTSTPSNTHRSSHIHYRGKGNIILQVGG</sequence>
<proteinExistence type="predicted"/>
<evidence type="ECO:0000256" key="1">
    <source>
        <dbReference type="SAM" id="Coils"/>
    </source>
</evidence>
<feature type="coiled-coil region" evidence="1">
    <location>
        <begin position="379"/>
        <end position="424"/>
    </location>
</feature>
<organism evidence="3 4">
    <name type="scientific">Dryococelus australis</name>
    <dbReference type="NCBI Taxonomy" id="614101"/>
    <lineage>
        <taxon>Eukaryota</taxon>
        <taxon>Metazoa</taxon>
        <taxon>Ecdysozoa</taxon>
        <taxon>Arthropoda</taxon>
        <taxon>Hexapoda</taxon>
        <taxon>Insecta</taxon>
        <taxon>Pterygota</taxon>
        <taxon>Neoptera</taxon>
        <taxon>Polyneoptera</taxon>
        <taxon>Phasmatodea</taxon>
        <taxon>Verophasmatodea</taxon>
        <taxon>Anareolatae</taxon>
        <taxon>Phasmatidae</taxon>
        <taxon>Eurycanthinae</taxon>
        <taxon>Dryococelus</taxon>
    </lineage>
</organism>
<keyword evidence="1" id="KW-0175">Coiled coil</keyword>
<protein>
    <submittedName>
        <fullName evidence="3">Uncharacterized protein</fullName>
    </submittedName>
</protein>
<feature type="coiled-coil region" evidence="1">
    <location>
        <begin position="228"/>
        <end position="327"/>
    </location>
</feature>
<feature type="region of interest" description="Disordered" evidence="2">
    <location>
        <begin position="748"/>
        <end position="775"/>
    </location>
</feature>
<keyword evidence="4" id="KW-1185">Reference proteome</keyword>
<evidence type="ECO:0000256" key="2">
    <source>
        <dbReference type="SAM" id="MobiDB-lite"/>
    </source>
</evidence>
<reference evidence="3 4" key="1">
    <citation type="submission" date="2023-02" db="EMBL/GenBank/DDBJ databases">
        <title>LHISI_Scaffold_Assembly.</title>
        <authorList>
            <person name="Stuart O.P."/>
            <person name="Cleave R."/>
            <person name="Magrath M.J.L."/>
            <person name="Mikheyev A.S."/>
        </authorList>
    </citation>
    <scope>NUCLEOTIDE SEQUENCE [LARGE SCALE GENOMIC DNA]</scope>
    <source>
        <strain evidence="3">Daus_M_001</strain>
        <tissue evidence="3">Leg muscle</tissue>
    </source>
</reference>
<gene>
    <name evidence="3" type="ORF">PR048_025131</name>
</gene>
<evidence type="ECO:0000313" key="4">
    <source>
        <dbReference type="Proteomes" id="UP001159363"/>
    </source>
</evidence>
<accession>A0ABQ9GQJ3</accession>
<name>A0ABQ9GQJ3_9NEOP</name>
<feature type="compositionally biased region" description="Low complexity" evidence="2">
    <location>
        <begin position="750"/>
        <end position="766"/>
    </location>
</feature>
<feature type="coiled-coil region" evidence="1">
    <location>
        <begin position="469"/>
        <end position="539"/>
    </location>
</feature>
<evidence type="ECO:0000313" key="3">
    <source>
        <dbReference type="EMBL" id="KAJ8874286.1"/>
    </source>
</evidence>
<comment type="caution">
    <text evidence="3">The sequence shown here is derived from an EMBL/GenBank/DDBJ whole genome shotgun (WGS) entry which is preliminary data.</text>
</comment>
<dbReference type="Proteomes" id="UP001159363">
    <property type="component" value="Chromosome 9"/>
</dbReference>